<comment type="caution">
    <text evidence="1">The sequence shown here is derived from an EMBL/GenBank/DDBJ whole genome shotgun (WGS) entry which is preliminary data.</text>
</comment>
<name>A0AAE0GKR4_9CHLO</name>
<evidence type="ECO:0000313" key="1">
    <source>
        <dbReference type="EMBL" id="KAK3279937.1"/>
    </source>
</evidence>
<sequence>MKIALLKASDEYAIYVGKLTVAVPVLSESDKNVQSYLAALISEQRNREKVDGSAGTEDLSCKRQFDLVDKADSFFFKAKIELERLLETQVRFQEGQLTAVERMIAELVR</sequence>
<organism evidence="1 2">
    <name type="scientific">Cymbomonas tetramitiformis</name>
    <dbReference type="NCBI Taxonomy" id="36881"/>
    <lineage>
        <taxon>Eukaryota</taxon>
        <taxon>Viridiplantae</taxon>
        <taxon>Chlorophyta</taxon>
        <taxon>Pyramimonadophyceae</taxon>
        <taxon>Pyramimonadales</taxon>
        <taxon>Pyramimonadaceae</taxon>
        <taxon>Cymbomonas</taxon>
    </lineage>
</organism>
<keyword evidence="2" id="KW-1185">Reference proteome</keyword>
<reference evidence="1 2" key="1">
    <citation type="journal article" date="2015" name="Genome Biol. Evol.">
        <title>Comparative Genomics of a Bacterivorous Green Alga Reveals Evolutionary Causalities and Consequences of Phago-Mixotrophic Mode of Nutrition.</title>
        <authorList>
            <person name="Burns J.A."/>
            <person name="Paasch A."/>
            <person name="Narechania A."/>
            <person name="Kim E."/>
        </authorList>
    </citation>
    <scope>NUCLEOTIDE SEQUENCE [LARGE SCALE GENOMIC DNA]</scope>
    <source>
        <strain evidence="1 2">PLY_AMNH</strain>
    </source>
</reference>
<dbReference type="EMBL" id="LGRX02004606">
    <property type="protein sequence ID" value="KAK3279937.1"/>
    <property type="molecule type" value="Genomic_DNA"/>
</dbReference>
<evidence type="ECO:0000313" key="2">
    <source>
        <dbReference type="Proteomes" id="UP001190700"/>
    </source>
</evidence>
<accession>A0AAE0GKR4</accession>
<protein>
    <submittedName>
        <fullName evidence="1">Uncharacterized protein</fullName>
    </submittedName>
</protein>
<dbReference type="Proteomes" id="UP001190700">
    <property type="component" value="Unassembled WGS sequence"/>
</dbReference>
<dbReference type="AlphaFoldDB" id="A0AAE0GKR4"/>
<proteinExistence type="predicted"/>
<gene>
    <name evidence="1" type="ORF">CYMTET_12204</name>
</gene>